<organism evidence="1 2">
    <name type="scientific">Adineta steineri</name>
    <dbReference type="NCBI Taxonomy" id="433720"/>
    <lineage>
        <taxon>Eukaryota</taxon>
        <taxon>Metazoa</taxon>
        <taxon>Spiralia</taxon>
        <taxon>Gnathifera</taxon>
        <taxon>Rotifera</taxon>
        <taxon>Eurotatoria</taxon>
        <taxon>Bdelloidea</taxon>
        <taxon>Adinetida</taxon>
        <taxon>Adinetidae</taxon>
        <taxon>Adineta</taxon>
    </lineage>
</organism>
<feature type="non-terminal residue" evidence="1">
    <location>
        <position position="1"/>
    </location>
</feature>
<evidence type="ECO:0000313" key="1">
    <source>
        <dbReference type="EMBL" id="CAF4254719.1"/>
    </source>
</evidence>
<dbReference type="Proteomes" id="UP000663881">
    <property type="component" value="Unassembled WGS sequence"/>
</dbReference>
<dbReference type="EMBL" id="CAJOAY010012650">
    <property type="protein sequence ID" value="CAF4254719.1"/>
    <property type="molecule type" value="Genomic_DNA"/>
</dbReference>
<reference evidence="1" key="1">
    <citation type="submission" date="2021-02" db="EMBL/GenBank/DDBJ databases">
        <authorList>
            <person name="Nowell W R."/>
        </authorList>
    </citation>
    <scope>NUCLEOTIDE SEQUENCE</scope>
</reference>
<proteinExistence type="predicted"/>
<gene>
    <name evidence="1" type="ORF">OKA104_LOCUS43792</name>
</gene>
<dbReference type="AlphaFoldDB" id="A0A820F209"/>
<accession>A0A820F209</accession>
<comment type="caution">
    <text evidence="1">The sequence shown here is derived from an EMBL/GenBank/DDBJ whole genome shotgun (WGS) entry which is preliminary data.</text>
</comment>
<name>A0A820F209_9BILA</name>
<protein>
    <submittedName>
        <fullName evidence="1">Uncharacterized protein</fullName>
    </submittedName>
</protein>
<sequence length="36" mass="4329">MFDKSHFKTRSFDILPIVRNFFKQPTGERNISNIDE</sequence>
<evidence type="ECO:0000313" key="2">
    <source>
        <dbReference type="Proteomes" id="UP000663881"/>
    </source>
</evidence>